<dbReference type="Proteomes" id="UP001302652">
    <property type="component" value="Chromosome 2"/>
</dbReference>
<keyword evidence="2" id="KW-0732">Signal</keyword>
<evidence type="ECO:0000256" key="1">
    <source>
        <dbReference type="SAM" id="MobiDB-lite"/>
    </source>
</evidence>
<proteinExistence type="predicted"/>
<protein>
    <submittedName>
        <fullName evidence="3">Uncharacterized protein</fullName>
    </submittedName>
</protein>
<feature type="region of interest" description="Disordered" evidence="1">
    <location>
        <begin position="25"/>
        <end position="66"/>
    </location>
</feature>
<gene>
    <name evidence="3" type="ORF">RW095_17740</name>
</gene>
<dbReference type="EMBL" id="CP136512">
    <property type="protein sequence ID" value="WOD15156.1"/>
    <property type="molecule type" value="Genomic_DNA"/>
</dbReference>
<feature type="signal peptide" evidence="2">
    <location>
        <begin position="1"/>
        <end position="26"/>
    </location>
</feature>
<evidence type="ECO:0000313" key="3">
    <source>
        <dbReference type="EMBL" id="WOD15156.1"/>
    </source>
</evidence>
<accession>A0ABZ0EF49</accession>
<organism evidence="3 4">
    <name type="scientific">Paraburkholderia kirstenboschensis</name>
    <dbReference type="NCBI Taxonomy" id="1245436"/>
    <lineage>
        <taxon>Bacteria</taxon>
        <taxon>Pseudomonadati</taxon>
        <taxon>Pseudomonadota</taxon>
        <taxon>Betaproteobacteria</taxon>
        <taxon>Burkholderiales</taxon>
        <taxon>Burkholderiaceae</taxon>
        <taxon>Paraburkholderia</taxon>
    </lineage>
</organism>
<feature type="chain" id="PRO_5046959954" evidence="2">
    <location>
        <begin position="27"/>
        <end position="106"/>
    </location>
</feature>
<reference evidence="3 4" key="1">
    <citation type="submission" date="2023-10" db="EMBL/GenBank/DDBJ databases">
        <title>Surface-active antibiotics is a multifunctional adaptation for post-fire microbes.</title>
        <authorList>
            <person name="Liu M.D."/>
            <person name="Du Y."/>
            <person name="Koupaei S.K."/>
            <person name="Kim N.R."/>
            <person name="Zhang W."/>
            <person name="Traxler M.F."/>
        </authorList>
    </citation>
    <scope>NUCLEOTIDE SEQUENCE [LARGE SCALE GENOMIC DNA]</scope>
    <source>
        <strain evidence="3 4">F3</strain>
    </source>
</reference>
<evidence type="ECO:0000256" key="2">
    <source>
        <dbReference type="SAM" id="SignalP"/>
    </source>
</evidence>
<feature type="compositionally biased region" description="Low complexity" evidence="1">
    <location>
        <begin position="53"/>
        <end position="64"/>
    </location>
</feature>
<keyword evidence="4" id="KW-1185">Reference proteome</keyword>
<evidence type="ECO:0000313" key="4">
    <source>
        <dbReference type="Proteomes" id="UP001302652"/>
    </source>
</evidence>
<sequence length="106" mass="10916">MKPFYVAATAAVAAAVTMPLGGCSSAWPPPAEPVAQHASPANETRASPAYQGATTTAPATKPPALSVGVTDPNTQLILPWFLADIVNAVNTRQSFGDLMHTMKNGL</sequence>
<name>A0ABZ0EF49_9BURK</name>
<dbReference type="RefSeq" id="WP_317017267.1">
    <property type="nucleotide sequence ID" value="NZ_CP136512.1"/>
</dbReference>